<keyword evidence="2" id="KW-1185">Reference proteome</keyword>
<dbReference type="Proteomes" id="UP000554482">
    <property type="component" value="Unassembled WGS sequence"/>
</dbReference>
<dbReference type="PANTHER" id="PTHR33116">
    <property type="entry name" value="REVERSE TRANSCRIPTASE ZINC-BINDING DOMAIN-CONTAINING PROTEIN-RELATED-RELATED"/>
    <property type="match status" value="1"/>
</dbReference>
<name>A0A7J6WY02_THATH</name>
<comment type="caution">
    <text evidence="1">The sequence shown here is derived from an EMBL/GenBank/DDBJ whole genome shotgun (WGS) entry which is preliminary data.</text>
</comment>
<evidence type="ECO:0000313" key="2">
    <source>
        <dbReference type="Proteomes" id="UP000554482"/>
    </source>
</evidence>
<organism evidence="1 2">
    <name type="scientific">Thalictrum thalictroides</name>
    <name type="common">Rue-anemone</name>
    <name type="synonym">Anemone thalictroides</name>
    <dbReference type="NCBI Taxonomy" id="46969"/>
    <lineage>
        <taxon>Eukaryota</taxon>
        <taxon>Viridiplantae</taxon>
        <taxon>Streptophyta</taxon>
        <taxon>Embryophyta</taxon>
        <taxon>Tracheophyta</taxon>
        <taxon>Spermatophyta</taxon>
        <taxon>Magnoliopsida</taxon>
        <taxon>Ranunculales</taxon>
        <taxon>Ranunculaceae</taxon>
        <taxon>Thalictroideae</taxon>
        <taxon>Thalictrum</taxon>
    </lineage>
</organism>
<dbReference type="PANTHER" id="PTHR33116:SF78">
    <property type="entry name" value="OS12G0587133 PROTEIN"/>
    <property type="match status" value="1"/>
</dbReference>
<evidence type="ECO:0000313" key="1">
    <source>
        <dbReference type="EMBL" id="KAF5202336.1"/>
    </source>
</evidence>
<reference evidence="1 2" key="1">
    <citation type="submission" date="2020-06" db="EMBL/GenBank/DDBJ databases">
        <title>Transcriptomic and genomic resources for Thalictrum thalictroides and T. hernandezii: Facilitating candidate gene discovery in an emerging model plant lineage.</title>
        <authorList>
            <person name="Arias T."/>
            <person name="Riano-Pachon D.M."/>
            <person name="Di Stilio V.S."/>
        </authorList>
    </citation>
    <scope>NUCLEOTIDE SEQUENCE [LARGE SCALE GENOMIC DNA]</scope>
    <source>
        <strain evidence="2">cv. WT478/WT964</strain>
        <tissue evidence="1">Leaves</tissue>
    </source>
</reference>
<sequence length="264" mass="30013">MIAVEEVLAEFTKITGLEVNYAKTSLLVGGRSIEASKELASILKVQYVRRPVTYLGIPLTSSRLGIKDCQPILEKTLQRISNWKSRFLSLAGRHQLILSVLSAFHIFWSQTFILPGSVLDTMAKKCATFLWNGFLMGRKMHQASLSTICLSKEKGGSGMTNMKVWNQAAYLGLVFKIAVKGPSLWVQWAWEYHLKNKFFWTMKIPSDCSWVWRCVLKARENAAKLSVYTLADGKDTYIWHDLWCDEAPLWNNLVARQEWGSLGS</sequence>
<dbReference type="EMBL" id="JABWDY010008248">
    <property type="protein sequence ID" value="KAF5202336.1"/>
    <property type="molecule type" value="Genomic_DNA"/>
</dbReference>
<gene>
    <name evidence="1" type="ORF">FRX31_008077</name>
</gene>
<dbReference type="OrthoDB" id="1305699at2759"/>
<accession>A0A7J6WY02</accession>
<dbReference type="AlphaFoldDB" id="A0A7J6WY02"/>
<protein>
    <submittedName>
        <fullName evidence="1">Zf-rvt domain-containing protein</fullName>
    </submittedName>
</protein>
<proteinExistence type="predicted"/>